<dbReference type="GeneID" id="33318989"/>
<evidence type="ECO:0000256" key="5">
    <source>
        <dbReference type="ARBA" id="ARBA00022833"/>
    </source>
</evidence>
<evidence type="ECO:0000259" key="6">
    <source>
        <dbReference type="Pfam" id="PF07687"/>
    </source>
</evidence>
<dbReference type="SUPFAM" id="SSF53187">
    <property type="entry name" value="Zn-dependent exopeptidases"/>
    <property type="match status" value="1"/>
</dbReference>
<protein>
    <submittedName>
        <fullName evidence="7">Deacylase</fullName>
    </submittedName>
</protein>
<dbReference type="Gene3D" id="3.30.70.360">
    <property type="match status" value="1"/>
</dbReference>
<comment type="similarity">
    <text evidence="2">Belongs to the peptidase M20A family.</text>
</comment>
<dbReference type="AlphaFoldDB" id="A0A2Z2M9F2"/>
<evidence type="ECO:0000256" key="2">
    <source>
        <dbReference type="ARBA" id="ARBA00006247"/>
    </source>
</evidence>
<dbReference type="Pfam" id="PF07687">
    <property type="entry name" value="M20_dimer"/>
    <property type="match status" value="1"/>
</dbReference>
<organism evidence="7 8">
    <name type="scientific">Thermococcus profundus</name>
    <dbReference type="NCBI Taxonomy" id="49899"/>
    <lineage>
        <taxon>Archaea</taxon>
        <taxon>Methanobacteriati</taxon>
        <taxon>Methanobacteriota</taxon>
        <taxon>Thermococci</taxon>
        <taxon>Thermococcales</taxon>
        <taxon>Thermococcaceae</taxon>
        <taxon>Thermococcus</taxon>
    </lineage>
</organism>
<evidence type="ECO:0000313" key="8">
    <source>
        <dbReference type="Proteomes" id="UP000250179"/>
    </source>
</evidence>
<gene>
    <name evidence="7" type="ORF">A3L09_01225</name>
</gene>
<dbReference type="OrthoDB" id="24854at2157"/>
<name>A0A2Z2M9F2_THEPR</name>
<dbReference type="GO" id="GO:0046872">
    <property type="term" value="F:metal ion binding"/>
    <property type="evidence" value="ECO:0007669"/>
    <property type="project" value="UniProtKB-KW"/>
</dbReference>
<feature type="domain" description="Peptidase M20 dimerisation" evidence="6">
    <location>
        <begin position="164"/>
        <end position="265"/>
    </location>
</feature>
<dbReference type="Gene3D" id="3.40.630.10">
    <property type="entry name" value="Zn peptidases"/>
    <property type="match status" value="1"/>
</dbReference>
<dbReference type="EMBL" id="CP014862">
    <property type="protein sequence ID" value="ASJ01979.1"/>
    <property type="molecule type" value="Genomic_DNA"/>
</dbReference>
<keyword evidence="3" id="KW-0479">Metal-binding</keyword>
<dbReference type="RefSeq" id="WP_088857249.1">
    <property type="nucleotide sequence ID" value="NZ_CP014862.1"/>
</dbReference>
<dbReference type="InterPro" id="IPR050072">
    <property type="entry name" value="Peptidase_M20A"/>
</dbReference>
<dbReference type="CDD" id="cd08659">
    <property type="entry name" value="M20_ArgE_DapE-like"/>
    <property type="match status" value="1"/>
</dbReference>
<sequence length="375" mass="41539">MEIELLKKLVSIPSHFGSEGEISKFIGSFLEEHGLPVKYQEIEGFGSNVISKVKGKKLTLVLNGHMDTVGLGGGWRKNPWGELEGDKFYGLGSADMKGGLAAMMTAFVEILNIPKKKRPTVIFTAVVDEEGYSRGAWRLIESGELRDADLVLVGEPTNESLMLGARGRFVIKLKLRGKKAHAARPENGINAIEELSKLLAFLPKIKTKKHRRLGSGSYCTLYAHGEADGLSVPESAEAIVDRHVVVGEDWERVTRELRKAATRVGVSGELEIERFPRPTPEMLPYTVRENNRFVSILEKVYSSLWGEIPEKTYGRSVGDFNYFGTYLGAPTIVFGPKGSNWHSADEWVSVSSVRRVKQTYVEFIKALGNSGRPIT</sequence>
<proteinExistence type="inferred from homology"/>
<dbReference type="Proteomes" id="UP000250179">
    <property type="component" value="Chromosome"/>
</dbReference>
<keyword evidence="8" id="KW-1185">Reference proteome</keyword>
<dbReference type="KEGG" id="tprf:A3L09_01225"/>
<evidence type="ECO:0000256" key="3">
    <source>
        <dbReference type="ARBA" id="ARBA00022723"/>
    </source>
</evidence>
<accession>A0A2Z2M9F2</accession>
<dbReference type="Pfam" id="PF01546">
    <property type="entry name" value="Peptidase_M20"/>
    <property type="match status" value="1"/>
</dbReference>
<keyword evidence="4" id="KW-0378">Hydrolase</keyword>
<dbReference type="PANTHER" id="PTHR43808:SF8">
    <property type="entry name" value="PEPTIDASE M20 DIMERISATION DOMAIN-CONTAINING PROTEIN"/>
    <property type="match status" value="1"/>
</dbReference>
<reference evidence="7 8" key="1">
    <citation type="submission" date="2016-03" db="EMBL/GenBank/DDBJ databases">
        <title>Complete genome sequence of Thermococcus profundus strain DT5432.</title>
        <authorList>
            <person name="Oger P.M."/>
        </authorList>
    </citation>
    <scope>NUCLEOTIDE SEQUENCE [LARGE SCALE GENOMIC DNA]</scope>
    <source>
        <strain evidence="7 8">DT 5432</strain>
    </source>
</reference>
<dbReference type="InterPro" id="IPR002933">
    <property type="entry name" value="Peptidase_M20"/>
</dbReference>
<dbReference type="InterPro" id="IPR001261">
    <property type="entry name" value="ArgE/DapE_CS"/>
</dbReference>
<comment type="cofactor">
    <cofactor evidence="1">
        <name>Zn(2+)</name>
        <dbReference type="ChEBI" id="CHEBI:29105"/>
    </cofactor>
</comment>
<dbReference type="PANTHER" id="PTHR43808">
    <property type="entry name" value="ACETYLORNITHINE DEACETYLASE"/>
    <property type="match status" value="1"/>
</dbReference>
<dbReference type="SUPFAM" id="SSF55031">
    <property type="entry name" value="Bacterial exopeptidase dimerisation domain"/>
    <property type="match status" value="1"/>
</dbReference>
<evidence type="ECO:0000313" key="7">
    <source>
        <dbReference type="EMBL" id="ASJ01979.1"/>
    </source>
</evidence>
<dbReference type="InterPro" id="IPR011650">
    <property type="entry name" value="Peptidase_M20_dimer"/>
</dbReference>
<evidence type="ECO:0000256" key="4">
    <source>
        <dbReference type="ARBA" id="ARBA00022801"/>
    </source>
</evidence>
<keyword evidence="5" id="KW-0862">Zinc</keyword>
<dbReference type="InterPro" id="IPR036264">
    <property type="entry name" value="Bact_exopeptidase_dim_dom"/>
</dbReference>
<dbReference type="GO" id="GO:0016787">
    <property type="term" value="F:hydrolase activity"/>
    <property type="evidence" value="ECO:0007669"/>
    <property type="project" value="UniProtKB-KW"/>
</dbReference>
<dbReference type="PROSITE" id="PS00759">
    <property type="entry name" value="ARGE_DAPE_CPG2_2"/>
    <property type="match status" value="1"/>
</dbReference>
<evidence type="ECO:0000256" key="1">
    <source>
        <dbReference type="ARBA" id="ARBA00001947"/>
    </source>
</evidence>